<evidence type="ECO:0000313" key="2">
    <source>
        <dbReference type="EMBL" id="KFA69017.1"/>
    </source>
</evidence>
<dbReference type="HOGENOM" id="CLU_825294_0_0_1"/>
<dbReference type="AlphaFoldDB" id="A0A084QYI2"/>
<protein>
    <submittedName>
        <fullName evidence="2">Uncharacterized protein</fullName>
    </submittedName>
</protein>
<dbReference type="Proteomes" id="UP000028524">
    <property type="component" value="Unassembled WGS sequence"/>
</dbReference>
<proteinExistence type="predicted"/>
<name>A0A084QYI2_STAC4</name>
<keyword evidence="3" id="KW-1185">Reference proteome</keyword>
<dbReference type="InParanoid" id="A0A084QYI2"/>
<sequence length="337" mass="37702">HDEVFPSSDVGLSITSKPSPGNSSSDKSPPDSPTDNTSSGNSSTETVPSNSPTTEASSPNNSSIATPSTENQSSGDASDNKSLVYEKVHGNEDGNQTRKEVDIKREVERGMFVDDVNDINDVDYNNFYEPHDVEPAFSFPGVEPARDGATVGYAFSDRFRKYINRYGKRSVARYRLEKHAQDPKYDDLPVLPPKHWVSNAENRLGEKKTAQNKYVYKRCKILGVAWKTVGFGPSRRDLDLINPDNDPNYRSVPTYCLVKWETGDIRWETRATIAKIDMKKLKLVSGSVRTGHHRSALTGGAPQSLDLHLQKNKKIYQRTADHPRRGLRQRPDLSHPE</sequence>
<gene>
    <name evidence="2" type="ORF">S40285_10927</name>
</gene>
<organism evidence="2 3">
    <name type="scientific">Stachybotrys chlorohalonatus (strain IBT 40285)</name>
    <dbReference type="NCBI Taxonomy" id="1283841"/>
    <lineage>
        <taxon>Eukaryota</taxon>
        <taxon>Fungi</taxon>
        <taxon>Dikarya</taxon>
        <taxon>Ascomycota</taxon>
        <taxon>Pezizomycotina</taxon>
        <taxon>Sordariomycetes</taxon>
        <taxon>Hypocreomycetidae</taxon>
        <taxon>Hypocreales</taxon>
        <taxon>Stachybotryaceae</taxon>
        <taxon>Stachybotrys</taxon>
    </lineage>
</organism>
<feature type="non-terminal residue" evidence="2">
    <location>
        <position position="1"/>
    </location>
</feature>
<feature type="compositionally biased region" description="Polar residues" evidence="1">
    <location>
        <begin position="41"/>
        <end position="79"/>
    </location>
</feature>
<feature type="compositionally biased region" description="Low complexity" evidence="1">
    <location>
        <begin position="15"/>
        <end position="40"/>
    </location>
</feature>
<accession>A0A084QYI2</accession>
<feature type="compositionally biased region" description="Basic and acidic residues" evidence="1">
    <location>
        <begin position="319"/>
        <end position="337"/>
    </location>
</feature>
<evidence type="ECO:0000256" key="1">
    <source>
        <dbReference type="SAM" id="MobiDB-lite"/>
    </source>
</evidence>
<feature type="region of interest" description="Disordered" evidence="1">
    <location>
        <begin position="317"/>
        <end position="337"/>
    </location>
</feature>
<reference evidence="2 3" key="1">
    <citation type="journal article" date="2014" name="BMC Genomics">
        <title>Comparative genome sequencing reveals chemotype-specific gene clusters in the toxigenic black mold Stachybotrys.</title>
        <authorList>
            <person name="Semeiks J."/>
            <person name="Borek D."/>
            <person name="Otwinowski Z."/>
            <person name="Grishin N.V."/>
        </authorList>
    </citation>
    <scope>NUCLEOTIDE SEQUENCE [LARGE SCALE GENOMIC DNA]</scope>
    <source>
        <strain evidence="2 3">IBT 40285</strain>
    </source>
</reference>
<dbReference type="OrthoDB" id="5430573at2759"/>
<feature type="region of interest" description="Disordered" evidence="1">
    <location>
        <begin position="1"/>
        <end position="79"/>
    </location>
</feature>
<dbReference type="EMBL" id="KL659628">
    <property type="protein sequence ID" value="KFA69017.1"/>
    <property type="molecule type" value="Genomic_DNA"/>
</dbReference>
<evidence type="ECO:0000313" key="3">
    <source>
        <dbReference type="Proteomes" id="UP000028524"/>
    </source>
</evidence>